<evidence type="ECO:0000256" key="1">
    <source>
        <dbReference type="SAM" id="MobiDB-lite"/>
    </source>
</evidence>
<reference evidence="2 3" key="1">
    <citation type="submission" date="2024-02" db="EMBL/GenBank/DDBJ databases">
        <authorList>
            <person name="Daric V."/>
            <person name="Darras S."/>
        </authorList>
    </citation>
    <scope>NUCLEOTIDE SEQUENCE [LARGE SCALE GENOMIC DNA]</scope>
</reference>
<gene>
    <name evidence="2" type="ORF">CVLEPA_LOCUS3339</name>
</gene>
<evidence type="ECO:0000313" key="3">
    <source>
        <dbReference type="Proteomes" id="UP001642483"/>
    </source>
</evidence>
<accession>A0ABP0F1G3</accession>
<keyword evidence="3" id="KW-1185">Reference proteome</keyword>
<protein>
    <submittedName>
        <fullName evidence="2">Uncharacterized protein</fullName>
    </submittedName>
</protein>
<name>A0ABP0F1G3_CLALP</name>
<feature type="compositionally biased region" description="Basic and acidic residues" evidence="1">
    <location>
        <begin position="34"/>
        <end position="44"/>
    </location>
</feature>
<proteinExistence type="predicted"/>
<dbReference type="EMBL" id="CAWYQH010000002">
    <property type="protein sequence ID" value="CAK8673556.1"/>
    <property type="molecule type" value="Genomic_DNA"/>
</dbReference>
<feature type="region of interest" description="Disordered" evidence="1">
    <location>
        <begin position="34"/>
        <end position="55"/>
    </location>
</feature>
<organism evidence="2 3">
    <name type="scientific">Clavelina lepadiformis</name>
    <name type="common">Light-bulb sea squirt</name>
    <name type="synonym">Ascidia lepadiformis</name>
    <dbReference type="NCBI Taxonomy" id="159417"/>
    <lineage>
        <taxon>Eukaryota</taxon>
        <taxon>Metazoa</taxon>
        <taxon>Chordata</taxon>
        <taxon>Tunicata</taxon>
        <taxon>Ascidiacea</taxon>
        <taxon>Aplousobranchia</taxon>
        <taxon>Clavelinidae</taxon>
        <taxon>Clavelina</taxon>
    </lineage>
</organism>
<comment type="caution">
    <text evidence="2">The sequence shown here is derived from an EMBL/GenBank/DDBJ whole genome shotgun (WGS) entry which is preliminary data.</text>
</comment>
<evidence type="ECO:0000313" key="2">
    <source>
        <dbReference type="EMBL" id="CAK8673556.1"/>
    </source>
</evidence>
<sequence>MTDLREIERYVLQASSVTKAKINTTKKITASMDAKPKRLYEQKAKTPSPSHKRVDFCGVSEKLNGGRKSFQRKDTPWILKVGAKCNVEHTPSTLST</sequence>
<dbReference type="Proteomes" id="UP001642483">
    <property type="component" value="Unassembled WGS sequence"/>
</dbReference>